<dbReference type="Ensembl" id="ENSKMAT00000019711.1">
    <property type="protein sequence ID" value="ENSKMAP00000019447.1"/>
    <property type="gene ID" value="ENSKMAG00000014463.1"/>
</dbReference>
<name>A0A3Q3G5H9_KRYMA</name>
<reference evidence="1" key="2">
    <citation type="submission" date="2025-09" db="UniProtKB">
        <authorList>
            <consortium name="Ensembl"/>
        </authorList>
    </citation>
    <scope>IDENTIFICATION</scope>
</reference>
<organism evidence="1 2">
    <name type="scientific">Kryptolebias marmoratus</name>
    <name type="common">Mangrove killifish</name>
    <name type="synonym">Rivulus marmoratus</name>
    <dbReference type="NCBI Taxonomy" id="37003"/>
    <lineage>
        <taxon>Eukaryota</taxon>
        <taxon>Metazoa</taxon>
        <taxon>Chordata</taxon>
        <taxon>Craniata</taxon>
        <taxon>Vertebrata</taxon>
        <taxon>Euteleostomi</taxon>
        <taxon>Actinopterygii</taxon>
        <taxon>Neopterygii</taxon>
        <taxon>Teleostei</taxon>
        <taxon>Neoteleostei</taxon>
        <taxon>Acanthomorphata</taxon>
        <taxon>Ovalentaria</taxon>
        <taxon>Atherinomorphae</taxon>
        <taxon>Cyprinodontiformes</taxon>
        <taxon>Rivulidae</taxon>
        <taxon>Kryptolebias</taxon>
    </lineage>
</organism>
<evidence type="ECO:0000313" key="1">
    <source>
        <dbReference type="Ensembl" id="ENSKMAP00000019447.1"/>
    </source>
</evidence>
<evidence type="ECO:0000313" key="2">
    <source>
        <dbReference type="Proteomes" id="UP000264800"/>
    </source>
</evidence>
<sequence>MNRSTNFLRIISWLQQTYRETGRVRERHRSGCPLAKSHTDDCFVVNSALWNRMMNATQLQAHLREVRGTPLSRQTIRNCLHLRGLHRRHRFAWAREHFCWTRDQWASVLFSDES</sequence>
<dbReference type="GeneTree" id="ENSGT00940000177118"/>
<protein>
    <recommendedName>
        <fullName evidence="3">Transposase Tc1-like domain-containing protein</fullName>
    </recommendedName>
</protein>
<proteinExistence type="predicted"/>
<dbReference type="OMA" id="REHLCWT"/>
<dbReference type="Proteomes" id="UP000264800">
    <property type="component" value="Unplaced"/>
</dbReference>
<dbReference type="STRING" id="37003.ENSKMAP00000019447"/>
<keyword evidence="2" id="KW-1185">Reference proteome</keyword>
<dbReference type="AlphaFoldDB" id="A0A3Q3G5H9"/>
<evidence type="ECO:0008006" key="3">
    <source>
        <dbReference type="Google" id="ProtNLM"/>
    </source>
</evidence>
<reference evidence="1" key="1">
    <citation type="submission" date="2025-08" db="UniProtKB">
        <authorList>
            <consortium name="Ensembl"/>
        </authorList>
    </citation>
    <scope>IDENTIFICATION</scope>
</reference>
<accession>A0A3Q3G5H9</accession>